<proteinExistence type="predicted"/>
<protein>
    <submittedName>
        <fullName evidence="2">Uncharacterized protein</fullName>
    </submittedName>
</protein>
<organism evidence="2 3">
    <name type="scientific">Candidatus Competibacter denitrificans Run_A_D11</name>
    <dbReference type="NCBI Taxonomy" id="1400863"/>
    <lineage>
        <taxon>Bacteria</taxon>
        <taxon>Pseudomonadati</taxon>
        <taxon>Pseudomonadota</taxon>
        <taxon>Gammaproteobacteria</taxon>
        <taxon>Candidatus Competibacteraceae</taxon>
        <taxon>Candidatus Competibacter</taxon>
    </lineage>
</organism>
<dbReference type="Proteomes" id="UP000035760">
    <property type="component" value="Unassembled WGS sequence"/>
</dbReference>
<feature type="region of interest" description="Disordered" evidence="1">
    <location>
        <begin position="54"/>
        <end position="77"/>
    </location>
</feature>
<evidence type="ECO:0000313" key="2">
    <source>
        <dbReference type="EMBL" id="CDI01523.1"/>
    </source>
</evidence>
<dbReference type="AlphaFoldDB" id="W6MBV1"/>
<reference evidence="2" key="1">
    <citation type="submission" date="2013-07" db="EMBL/GenBank/DDBJ databases">
        <authorList>
            <person name="McIlroy S."/>
        </authorList>
    </citation>
    <scope>NUCLEOTIDE SEQUENCE [LARGE SCALE GENOMIC DNA]</scope>
    <source>
        <strain evidence="2">Run_A_D11</strain>
    </source>
</reference>
<sequence>MQRKGELLIFRKDNFFGTAMVSNQIAKQVQADRDAAQRIAWEASKPIFWAPNEWGNGARIDGDGGPVHRAPPTTTPL</sequence>
<comment type="caution">
    <text evidence="2">The sequence shown here is derived from an EMBL/GenBank/DDBJ whole genome shotgun (WGS) entry which is preliminary data.</text>
</comment>
<evidence type="ECO:0000256" key="1">
    <source>
        <dbReference type="SAM" id="MobiDB-lite"/>
    </source>
</evidence>
<reference evidence="2" key="2">
    <citation type="submission" date="2014-03" db="EMBL/GenBank/DDBJ databases">
        <title>Candidatus Competibacter-lineage genomes retrieved from metagenomes reveal functional metabolic diversity.</title>
        <authorList>
            <person name="McIlroy S.J."/>
            <person name="Albertsen M."/>
            <person name="Andresen E.K."/>
            <person name="Saunders A.M."/>
            <person name="Kristiansen R."/>
            <person name="Stokholm-Bjerregaard M."/>
            <person name="Nielsen K.L."/>
            <person name="Nielsen P.H."/>
        </authorList>
    </citation>
    <scope>NUCLEOTIDE SEQUENCE</scope>
    <source>
        <strain evidence="2">Run_A_D11</strain>
    </source>
</reference>
<gene>
    <name evidence="2" type="ORF">BN873_150311</name>
</gene>
<dbReference type="STRING" id="1400863.BN873_150311"/>
<accession>W6MBV1</accession>
<keyword evidence="3" id="KW-1185">Reference proteome</keyword>
<name>W6MBV1_9GAMM</name>
<evidence type="ECO:0000313" key="3">
    <source>
        <dbReference type="Proteomes" id="UP000035760"/>
    </source>
</evidence>
<dbReference type="EMBL" id="CBTJ020000020">
    <property type="protein sequence ID" value="CDI01523.1"/>
    <property type="molecule type" value="Genomic_DNA"/>
</dbReference>